<keyword evidence="4" id="KW-1185">Reference proteome</keyword>
<organism evidence="3 4">
    <name type="scientific">Hirschia baltica (strain ATCC 49814 / DSM 5838 / IFAM 1418)</name>
    <dbReference type="NCBI Taxonomy" id="582402"/>
    <lineage>
        <taxon>Bacteria</taxon>
        <taxon>Pseudomonadati</taxon>
        <taxon>Pseudomonadota</taxon>
        <taxon>Alphaproteobacteria</taxon>
        <taxon>Hyphomonadales</taxon>
        <taxon>Hyphomonadaceae</taxon>
        <taxon>Hirschia</taxon>
    </lineage>
</organism>
<dbReference type="Gene3D" id="3.40.50.1400">
    <property type="match status" value="2"/>
</dbReference>
<dbReference type="GO" id="GO:0016829">
    <property type="term" value="F:lyase activity"/>
    <property type="evidence" value="ECO:0007669"/>
    <property type="project" value="UniProtKB-KW"/>
</dbReference>
<proteinExistence type="predicted"/>
<sequence length="231" mass="25510">MRDFSKTDILFCAHGDRRGAQRNSNLKELAAKVTQQLNPHSCDIALLSEEGDLERKLDAASGSRFIIIPMIFSDGYFFTKITNAVNEPVANHSYKSINVMPPLCDWPELAQAINISFPLGPILLVAHGSKKSSASRLANERLADRLKQKYGRSVECAYLEEEPFAEESIQTFSEAINVVGLFMGEGLHGDEDWQAVLHKAKETPIRASTIGSMAELCPLVVSKIQCAIDDE</sequence>
<dbReference type="eggNOG" id="COG2138">
    <property type="taxonomic scope" value="Bacteria"/>
</dbReference>
<dbReference type="SUPFAM" id="SSF53800">
    <property type="entry name" value="Chelatase"/>
    <property type="match status" value="1"/>
</dbReference>
<dbReference type="HOGENOM" id="CLU_1198457_0_0_5"/>
<accession>C6XKA0</accession>
<keyword evidence="1" id="KW-0479">Metal-binding</keyword>
<dbReference type="AlphaFoldDB" id="C6XKA0"/>
<dbReference type="Proteomes" id="UP000002745">
    <property type="component" value="Chromosome"/>
</dbReference>
<dbReference type="GO" id="GO:0046872">
    <property type="term" value="F:metal ion binding"/>
    <property type="evidence" value="ECO:0007669"/>
    <property type="project" value="UniProtKB-KW"/>
</dbReference>
<protein>
    <submittedName>
        <fullName evidence="3">Cobalamin (Vitamin B12) biosynthesis CbiX protein</fullName>
    </submittedName>
</protein>
<keyword evidence="2" id="KW-0456">Lyase</keyword>
<dbReference type="EMBL" id="CP001678">
    <property type="protein sequence ID" value="ACT59545.1"/>
    <property type="molecule type" value="Genomic_DNA"/>
</dbReference>
<evidence type="ECO:0000313" key="4">
    <source>
        <dbReference type="Proteomes" id="UP000002745"/>
    </source>
</evidence>
<evidence type="ECO:0000256" key="1">
    <source>
        <dbReference type="ARBA" id="ARBA00022723"/>
    </source>
</evidence>
<dbReference type="KEGG" id="hba:Hbal_1859"/>
<evidence type="ECO:0000256" key="2">
    <source>
        <dbReference type="ARBA" id="ARBA00023239"/>
    </source>
</evidence>
<dbReference type="Pfam" id="PF01903">
    <property type="entry name" value="CbiX"/>
    <property type="match status" value="2"/>
</dbReference>
<name>C6XKA0_HIRBI</name>
<gene>
    <name evidence="3" type="ordered locus">Hbal_1859</name>
</gene>
<dbReference type="STRING" id="582402.Hbal_1859"/>
<dbReference type="RefSeq" id="WP_015827695.1">
    <property type="nucleotide sequence ID" value="NC_012982.1"/>
</dbReference>
<reference evidence="4" key="1">
    <citation type="journal article" date="2011" name="J. Bacteriol.">
        <title>Genome sequences of eight morphologically diverse alphaproteobacteria.</title>
        <authorList>
            <consortium name="US DOE Joint Genome Institute"/>
            <person name="Brown P.J."/>
            <person name="Kysela D.T."/>
            <person name="Buechlein A."/>
            <person name="Hemmerich C."/>
            <person name="Brun Y.V."/>
        </authorList>
    </citation>
    <scope>NUCLEOTIDE SEQUENCE [LARGE SCALE GENOMIC DNA]</scope>
    <source>
        <strain evidence="4">ATCC 49814 / DSM 5838 / IFAM 1418</strain>
    </source>
</reference>
<dbReference type="InterPro" id="IPR002762">
    <property type="entry name" value="CbiX-like"/>
</dbReference>
<evidence type="ECO:0000313" key="3">
    <source>
        <dbReference type="EMBL" id="ACT59545.1"/>
    </source>
</evidence>
<dbReference type="OrthoDB" id="7346027at2"/>